<proteinExistence type="predicted"/>
<sequence>MRSRDFNFHHLYWSKRLCDYRDPAAWFAGRYWTDRQEGKGGIDWVVETPIGTDGQESILILARDTLGILCSQRRKKKFLTDLVPSA</sequence>
<dbReference type="Proteomes" id="UP001283361">
    <property type="component" value="Unassembled WGS sequence"/>
</dbReference>
<evidence type="ECO:0000313" key="1">
    <source>
        <dbReference type="EMBL" id="KAK3728080.1"/>
    </source>
</evidence>
<evidence type="ECO:0000313" key="2">
    <source>
        <dbReference type="Proteomes" id="UP001283361"/>
    </source>
</evidence>
<gene>
    <name evidence="1" type="ORF">RRG08_022131</name>
</gene>
<reference evidence="1" key="1">
    <citation type="journal article" date="2023" name="G3 (Bethesda)">
        <title>A reference genome for the long-term kleptoplast-retaining sea slug Elysia crispata morphotype clarki.</title>
        <authorList>
            <person name="Eastman K.E."/>
            <person name="Pendleton A.L."/>
            <person name="Shaikh M.A."/>
            <person name="Suttiyut T."/>
            <person name="Ogas R."/>
            <person name="Tomko P."/>
            <person name="Gavelis G."/>
            <person name="Widhalm J.R."/>
            <person name="Wisecaver J.H."/>
        </authorList>
    </citation>
    <scope>NUCLEOTIDE SEQUENCE</scope>
    <source>
        <strain evidence="1">ECLA1</strain>
    </source>
</reference>
<accession>A0AAE1CQR9</accession>
<keyword evidence="2" id="KW-1185">Reference proteome</keyword>
<protein>
    <submittedName>
        <fullName evidence="1">Uncharacterized protein</fullName>
    </submittedName>
</protein>
<comment type="caution">
    <text evidence="1">The sequence shown here is derived from an EMBL/GenBank/DDBJ whole genome shotgun (WGS) entry which is preliminary data.</text>
</comment>
<name>A0AAE1CQR9_9GAST</name>
<organism evidence="1 2">
    <name type="scientific">Elysia crispata</name>
    <name type="common">lettuce slug</name>
    <dbReference type="NCBI Taxonomy" id="231223"/>
    <lineage>
        <taxon>Eukaryota</taxon>
        <taxon>Metazoa</taxon>
        <taxon>Spiralia</taxon>
        <taxon>Lophotrochozoa</taxon>
        <taxon>Mollusca</taxon>
        <taxon>Gastropoda</taxon>
        <taxon>Heterobranchia</taxon>
        <taxon>Euthyneura</taxon>
        <taxon>Panpulmonata</taxon>
        <taxon>Sacoglossa</taxon>
        <taxon>Placobranchoidea</taxon>
        <taxon>Plakobranchidae</taxon>
        <taxon>Elysia</taxon>
    </lineage>
</organism>
<dbReference type="AlphaFoldDB" id="A0AAE1CQR9"/>
<dbReference type="EMBL" id="JAWDGP010007208">
    <property type="protein sequence ID" value="KAK3728080.1"/>
    <property type="molecule type" value="Genomic_DNA"/>
</dbReference>